<accession>A0A6M2DWJ8</accession>
<proteinExistence type="predicted"/>
<sequence>MFALISLWFSALSSLIPSSLVELKNRLSKTARGQNQHQVFILRLSRTVNFKNRVPTFFENRFHRNRFQNRDFWNRI</sequence>
<evidence type="ECO:0000256" key="1">
    <source>
        <dbReference type="SAM" id="SignalP"/>
    </source>
</evidence>
<organism evidence="2">
    <name type="scientific">Xenopsylla cheopis</name>
    <name type="common">Oriental rat flea</name>
    <name type="synonym">Pulex cheopis</name>
    <dbReference type="NCBI Taxonomy" id="163159"/>
    <lineage>
        <taxon>Eukaryota</taxon>
        <taxon>Metazoa</taxon>
        <taxon>Ecdysozoa</taxon>
        <taxon>Arthropoda</taxon>
        <taxon>Hexapoda</taxon>
        <taxon>Insecta</taxon>
        <taxon>Pterygota</taxon>
        <taxon>Neoptera</taxon>
        <taxon>Endopterygota</taxon>
        <taxon>Siphonaptera</taxon>
        <taxon>Pulicidae</taxon>
        <taxon>Xenopsyllinae</taxon>
        <taxon>Xenopsylla</taxon>
    </lineage>
</organism>
<dbReference type="EMBL" id="GIIL01006747">
    <property type="protein sequence ID" value="NOV50473.1"/>
    <property type="molecule type" value="Transcribed_RNA"/>
</dbReference>
<protein>
    <submittedName>
        <fullName evidence="2">Putative secreted protein</fullName>
    </submittedName>
</protein>
<feature type="chain" id="PRO_5026698313" evidence="1">
    <location>
        <begin position="19"/>
        <end position="76"/>
    </location>
</feature>
<keyword evidence="1" id="KW-0732">Signal</keyword>
<reference evidence="2" key="1">
    <citation type="submission" date="2020-03" db="EMBL/GenBank/DDBJ databases">
        <title>Transcriptomic Profiling of the Digestive Tract of the Rat Flea, Xenopsylla cheopis, Following Blood Feeding and Infection with Yersinia pestis.</title>
        <authorList>
            <person name="Bland D.M."/>
            <person name="Martens C.A."/>
            <person name="Virtaneva K."/>
            <person name="Kanakabandi K."/>
            <person name="Long D."/>
            <person name="Rosenke R."/>
            <person name="Saturday G.A."/>
            <person name="Hoyt F.H."/>
            <person name="Bruno D.P."/>
            <person name="Ribeiro J.M.C."/>
            <person name="Hinnebusch J."/>
        </authorList>
    </citation>
    <scope>NUCLEOTIDE SEQUENCE</scope>
</reference>
<name>A0A6M2DWJ8_XENCH</name>
<dbReference type="AlphaFoldDB" id="A0A6M2DWJ8"/>
<evidence type="ECO:0000313" key="2">
    <source>
        <dbReference type="EMBL" id="NOV50473.1"/>
    </source>
</evidence>
<feature type="signal peptide" evidence="1">
    <location>
        <begin position="1"/>
        <end position="18"/>
    </location>
</feature>